<proteinExistence type="predicted"/>
<sequence>MSLKGKPAKGRKLRGGTLFAISVLLIGSATLRIGLEAGPAVAREALNLTADGEDTPESPPKHSNAPTDAELQALINALNDRERNLAEKERFIEDRMKALGIVQETVEERIAKLEAAEEKLSATLAMADVASEDDLTQLTSVYEKMKPKQAAALFEEMDPEFAAGFLSRMRPEVAASIMAGLSPMAAYTISVVLAGRNASVPTE</sequence>
<dbReference type="InterPro" id="IPR006668">
    <property type="entry name" value="Mg_transptr_MgtE_intracell_dom"/>
</dbReference>
<name>A0A8J7JA22_9RHOB</name>
<evidence type="ECO:0000313" key="3">
    <source>
        <dbReference type="Proteomes" id="UP000619079"/>
    </source>
</evidence>
<dbReference type="Gene3D" id="1.10.220.30">
    <property type="match status" value="1"/>
</dbReference>
<protein>
    <recommendedName>
        <fullName evidence="1">Magnesium transporter MgtE intracellular domain-containing protein</fullName>
    </recommendedName>
</protein>
<feature type="domain" description="Magnesium transporter MgtE intracellular" evidence="1">
    <location>
        <begin position="127"/>
        <end position="185"/>
    </location>
</feature>
<dbReference type="Pfam" id="PF03448">
    <property type="entry name" value="MgtE_N"/>
    <property type="match status" value="1"/>
</dbReference>
<comment type="caution">
    <text evidence="2">The sequence shown here is derived from an EMBL/GenBank/DDBJ whole genome shotgun (WGS) entry which is preliminary data.</text>
</comment>
<dbReference type="EMBL" id="JAELVR010000006">
    <property type="protein sequence ID" value="MBJ6371888.1"/>
    <property type="molecule type" value="Genomic_DNA"/>
</dbReference>
<keyword evidence="3" id="KW-1185">Reference proteome</keyword>
<evidence type="ECO:0000313" key="2">
    <source>
        <dbReference type="EMBL" id="MBJ6371888.1"/>
    </source>
</evidence>
<dbReference type="RefSeq" id="WP_199024765.1">
    <property type="nucleotide sequence ID" value="NZ_JAELVR010000006.1"/>
</dbReference>
<organism evidence="2 3">
    <name type="scientific">Sedimentitalea arenosa</name>
    <dbReference type="NCBI Taxonomy" id="2798803"/>
    <lineage>
        <taxon>Bacteria</taxon>
        <taxon>Pseudomonadati</taxon>
        <taxon>Pseudomonadota</taxon>
        <taxon>Alphaproteobacteria</taxon>
        <taxon>Rhodobacterales</taxon>
        <taxon>Paracoccaceae</taxon>
        <taxon>Sedimentitalea</taxon>
    </lineage>
</organism>
<accession>A0A8J7JA22</accession>
<evidence type="ECO:0000259" key="1">
    <source>
        <dbReference type="Pfam" id="PF03448"/>
    </source>
</evidence>
<reference evidence="2" key="1">
    <citation type="submission" date="2020-12" db="EMBL/GenBank/DDBJ databases">
        <title>Sedimentitalea sp. nov., isolated from sand in Incheon.</title>
        <authorList>
            <person name="Kim W."/>
        </authorList>
    </citation>
    <scope>NUCLEOTIDE SEQUENCE</scope>
    <source>
        <strain evidence="2">CAU 1593</strain>
    </source>
</reference>
<dbReference type="AlphaFoldDB" id="A0A8J7JA22"/>
<gene>
    <name evidence="2" type="ORF">JF290_10160</name>
</gene>
<dbReference type="SUPFAM" id="SSF158791">
    <property type="entry name" value="MgtE N-terminal domain-like"/>
    <property type="match status" value="1"/>
</dbReference>
<dbReference type="Proteomes" id="UP000619079">
    <property type="component" value="Unassembled WGS sequence"/>
</dbReference>